<organism evidence="4 5">
    <name type="scientific">Thiohalobacter thiocyanaticus</name>
    <dbReference type="NCBI Taxonomy" id="585455"/>
    <lineage>
        <taxon>Bacteria</taxon>
        <taxon>Pseudomonadati</taxon>
        <taxon>Pseudomonadota</taxon>
        <taxon>Gammaproteobacteria</taxon>
        <taxon>Thiohalobacterales</taxon>
        <taxon>Thiohalobacteraceae</taxon>
        <taxon>Thiohalobacter</taxon>
    </lineage>
</organism>
<sequence>MDIRIRTTTDADTAAIAALLNAAFGPDQGPEIAALVADLLHDPSARPLLSLAATREGRMVGYILFTHTQIAGAEPTVSSAILAPMAVHPDHQGQGIGGRLIAAGLEQLKAAGVQLVFVLGHPGYYPRYGFDPAGERGLEAPHPIPGEQAAAWMVQELQPSVIGNVSGRVVCADTLNDPKHWQE</sequence>
<dbReference type="CDD" id="cd04301">
    <property type="entry name" value="NAT_SF"/>
    <property type="match status" value="1"/>
</dbReference>
<dbReference type="AlphaFoldDB" id="A0A1Z4VMD8"/>
<keyword evidence="5" id="KW-1185">Reference proteome</keyword>
<reference evidence="4 5" key="1">
    <citation type="submission" date="2017-05" db="EMBL/GenBank/DDBJ databases">
        <title>Thiocyanate degradation by Thiohalobacter thiocyanaticus FOKN1.</title>
        <authorList>
            <person name="Oshiki M."/>
            <person name="Fukushima T."/>
            <person name="Kawano S."/>
            <person name="Nakagawa J."/>
        </authorList>
    </citation>
    <scope>NUCLEOTIDE SEQUENCE [LARGE SCALE GENOMIC DNA]</scope>
    <source>
        <strain evidence="4 5">FOKN1</strain>
    </source>
</reference>
<name>A0A1Z4VMD8_9GAMM</name>
<dbReference type="PANTHER" id="PTHR43877">
    <property type="entry name" value="AMINOALKYLPHOSPHONATE N-ACETYLTRANSFERASE-RELATED-RELATED"/>
    <property type="match status" value="1"/>
</dbReference>
<dbReference type="InterPro" id="IPR000182">
    <property type="entry name" value="GNAT_dom"/>
</dbReference>
<dbReference type="EMBL" id="AP018052">
    <property type="protein sequence ID" value="BAZ92518.1"/>
    <property type="molecule type" value="Genomic_DNA"/>
</dbReference>
<evidence type="ECO:0000256" key="2">
    <source>
        <dbReference type="ARBA" id="ARBA00023315"/>
    </source>
</evidence>
<dbReference type="SUPFAM" id="SSF55729">
    <property type="entry name" value="Acyl-CoA N-acyltransferases (Nat)"/>
    <property type="match status" value="1"/>
</dbReference>
<dbReference type="RefSeq" id="WP_096363693.1">
    <property type="nucleotide sequence ID" value="NZ_AP018052.1"/>
</dbReference>
<proteinExistence type="predicted"/>
<evidence type="ECO:0000259" key="3">
    <source>
        <dbReference type="PROSITE" id="PS51186"/>
    </source>
</evidence>
<dbReference type="Gene3D" id="3.40.630.30">
    <property type="match status" value="1"/>
</dbReference>
<dbReference type="PANTHER" id="PTHR43877:SF1">
    <property type="entry name" value="ACETYLTRANSFERASE"/>
    <property type="match status" value="1"/>
</dbReference>
<keyword evidence="1 4" id="KW-0808">Transferase</keyword>
<dbReference type="PROSITE" id="PS51186">
    <property type="entry name" value="GNAT"/>
    <property type="match status" value="1"/>
</dbReference>
<protein>
    <submittedName>
        <fullName evidence="4">N-acetyltransferase GCN5</fullName>
    </submittedName>
</protein>
<dbReference type="OrthoDB" id="9797178at2"/>
<accession>A0A1Z4VMD8</accession>
<evidence type="ECO:0000256" key="1">
    <source>
        <dbReference type="ARBA" id="ARBA00022679"/>
    </source>
</evidence>
<feature type="domain" description="N-acetyltransferase" evidence="3">
    <location>
        <begin position="3"/>
        <end position="158"/>
    </location>
</feature>
<dbReference type="GO" id="GO:0016747">
    <property type="term" value="F:acyltransferase activity, transferring groups other than amino-acyl groups"/>
    <property type="evidence" value="ECO:0007669"/>
    <property type="project" value="InterPro"/>
</dbReference>
<dbReference type="Pfam" id="PF13527">
    <property type="entry name" value="Acetyltransf_9"/>
    <property type="match status" value="1"/>
</dbReference>
<evidence type="ECO:0000313" key="5">
    <source>
        <dbReference type="Proteomes" id="UP000218765"/>
    </source>
</evidence>
<evidence type="ECO:0000313" key="4">
    <source>
        <dbReference type="EMBL" id="BAZ92518.1"/>
    </source>
</evidence>
<gene>
    <name evidence="4" type="ORF">FOKN1_0113</name>
</gene>
<dbReference type="InterPro" id="IPR016181">
    <property type="entry name" value="Acyl_CoA_acyltransferase"/>
</dbReference>
<keyword evidence="2" id="KW-0012">Acyltransferase</keyword>
<dbReference type="KEGG" id="ttc:FOKN1_0113"/>
<dbReference type="InterPro" id="IPR050832">
    <property type="entry name" value="Bact_Acetyltransf"/>
</dbReference>
<dbReference type="Proteomes" id="UP000218765">
    <property type="component" value="Chromosome"/>
</dbReference>